<dbReference type="EMBL" id="AC151957">
    <property type="protein sequence ID" value="AAV31192.2"/>
    <property type="molecule type" value="Genomic_DNA"/>
</dbReference>
<organism evidence="2">
    <name type="scientific">Solanum tuberosum</name>
    <name type="common">Potato</name>
    <dbReference type="NCBI Taxonomy" id="4113"/>
    <lineage>
        <taxon>Eukaryota</taxon>
        <taxon>Viridiplantae</taxon>
        <taxon>Streptophyta</taxon>
        <taxon>Embryophyta</taxon>
        <taxon>Tracheophyta</taxon>
        <taxon>Spermatophyta</taxon>
        <taxon>Magnoliopsida</taxon>
        <taxon>eudicotyledons</taxon>
        <taxon>Gunneridae</taxon>
        <taxon>Pentapetalae</taxon>
        <taxon>asterids</taxon>
        <taxon>lamiids</taxon>
        <taxon>Solanales</taxon>
        <taxon>Solanaceae</taxon>
        <taxon>Solanoideae</taxon>
        <taxon>Solaneae</taxon>
        <taxon>Solanum</taxon>
    </lineage>
</organism>
<keyword evidence="1" id="KW-0472">Membrane</keyword>
<protein>
    <submittedName>
        <fullName evidence="2">Uncharacterized protein</fullName>
    </submittedName>
</protein>
<gene>
    <name evidence="2" type="ORF">STB1_57t00027</name>
</gene>
<reference evidence="2" key="2">
    <citation type="submission" date="2006-08" db="EMBL/GenBank/DDBJ databases">
        <authorList>
            <person name="Childs K."/>
        </authorList>
    </citation>
    <scope>NUCLEOTIDE SEQUENCE</scope>
</reference>
<proteinExistence type="predicted"/>
<name>Q60CW1_SOLTU</name>
<sequence length="58" mass="6644">MEVIVEKALNWVLGSWVGLGLIMLIVIQTTNKRKEFGKGRFKCLRGIQAWFEALLIKP</sequence>
<keyword evidence="1" id="KW-1133">Transmembrane helix</keyword>
<keyword evidence="1" id="KW-0812">Transmembrane</keyword>
<reference evidence="2" key="1">
    <citation type="submission" date="2004-10" db="EMBL/GenBank/DDBJ databases">
        <authorList>
            <person name="Buell R."/>
            <person name="Liu J."/>
            <person name="Childs K."/>
            <person name="Zaborsky J."/>
            <person name="Tallon L."/>
            <person name="Wirtz U."/>
            <person name="Wei F."/>
            <person name="Kuang H."/>
            <person name="Zhang P."/>
            <person name="Marano M."/>
            <person name="Baker B."/>
        </authorList>
    </citation>
    <scope>NUCLEOTIDE SEQUENCE</scope>
</reference>
<evidence type="ECO:0000313" key="2">
    <source>
        <dbReference type="EMBL" id="AAV31192.2"/>
    </source>
</evidence>
<dbReference type="AlphaFoldDB" id="Q60CW1"/>
<feature type="transmembrane region" description="Helical" evidence="1">
    <location>
        <begin position="12"/>
        <end position="30"/>
    </location>
</feature>
<accession>Q60CW1</accession>
<evidence type="ECO:0000256" key="1">
    <source>
        <dbReference type="SAM" id="Phobius"/>
    </source>
</evidence>